<keyword evidence="5" id="KW-1185">Reference proteome</keyword>
<accession>A0A9Q9BTJ3</accession>
<evidence type="ECO:0000256" key="1">
    <source>
        <dbReference type="SAM" id="Phobius"/>
    </source>
</evidence>
<feature type="transmembrane region" description="Helical" evidence="1">
    <location>
        <begin position="42"/>
        <end position="66"/>
    </location>
</feature>
<organism evidence="2 4">
    <name type="scientific">Neoehrlichia mikurensis</name>
    <dbReference type="NCBI Taxonomy" id="89586"/>
    <lineage>
        <taxon>Bacteria</taxon>
        <taxon>Pseudomonadati</taxon>
        <taxon>Pseudomonadota</taxon>
        <taxon>Alphaproteobacteria</taxon>
        <taxon>Rickettsiales</taxon>
        <taxon>Anaplasmataceae</taxon>
        <taxon>Candidatus Neoehrlichia</taxon>
    </lineage>
</organism>
<proteinExistence type="predicted"/>
<dbReference type="EMBL" id="CP089286">
    <property type="protein sequence ID" value="UTO55597.1"/>
    <property type="molecule type" value="Genomic_DNA"/>
</dbReference>
<gene>
    <name evidence="3" type="ORF">LUA81_00695</name>
    <name evidence="2" type="ORF">LUA82_00695</name>
</gene>
<dbReference type="Proteomes" id="UP001059822">
    <property type="component" value="Chromosome"/>
</dbReference>
<sequence length="153" mass="17561">MQVSDKIRDYFFYTFIVLFFPAVLFLNSYPKKHPYDNIAKSLSFIVHVLLINFIFFWPVFSIISAISKNPFKVSPICAALVLSSLLCVLSSIYQCYSIATHDNVHTENRIINDNDEQYLSIISKSLLFGVPSLLFVATVSAYERIQNKDVVYL</sequence>
<keyword evidence="1" id="KW-1133">Transmembrane helix</keyword>
<feature type="transmembrane region" description="Helical" evidence="1">
    <location>
        <begin position="78"/>
        <end position="99"/>
    </location>
</feature>
<evidence type="ECO:0000313" key="2">
    <source>
        <dbReference type="EMBL" id="UTO55597.1"/>
    </source>
</evidence>
<keyword evidence="1" id="KW-0472">Membrane</keyword>
<evidence type="ECO:0000313" key="4">
    <source>
        <dbReference type="Proteomes" id="UP001059822"/>
    </source>
</evidence>
<keyword evidence="1" id="KW-0812">Transmembrane</keyword>
<dbReference type="Proteomes" id="UP001059985">
    <property type="component" value="Chromosome"/>
</dbReference>
<feature type="transmembrane region" description="Helical" evidence="1">
    <location>
        <begin position="12"/>
        <end position="30"/>
    </location>
</feature>
<dbReference type="RefSeq" id="WP_218193868.1">
    <property type="nucleotide sequence ID" value="NZ_CP060793.1"/>
</dbReference>
<name>A0A9Q9BTJ3_9RICK</name>
<evidence type="ECO:0000313" key="5">
    <source>
        <dbReference type="Proteomes" id="UP001059985"/>
    </source>
</evidence>
<evidence type="ECO:0000313" key="3">
    <source>
        <dbReference type="EMBL" id="UTO56518.1"/>
    </source>
</evidence>
<feature type="transmembrane region" description="Helical" evidence="1">
    <location>
        <begin position="119"/>
        <end position="142"/>
    </location>
</feature>
<protein>
    <submittedName>
        <fullName evidence="2">Uncharacterized protein</fullName>
    </submittedName>
</protein>
<reference evidence="2" key="1">
    <citation type="journal article" date="2022" name="Microorganisms">
        <title>Assembly and Comparison of Ca. Neoehrlichia mikurensis Genomes.</title>
        <authorList>
            <person name="Azagi T."/>
            <person name="Dirks R.P."/>
            <person name="Yebra-Pimentel E.S."/>
            <person name="Schaap P.J."/>
            <person name="Koehorst J.J."/>
            <person name="Esser H.J."/>
            <person name="Sprong H."/>
        </authorList>
    </citation>
    <scope>NUCLEOTIDE SEQUENCE</scope>
    <source>
        <strain evidence="3">18-2804</strain>
        <strain evidence="2">18-2837</strain>
    </source>
</reference>
<dbReference type="EMBL" id="CP089285">
    <property type="protein sequence ID" value="UTO56518.1"/>
    <property type="molecule type" value="Genomic_DNA"/>
</dbReference>
<dbReference type="AlphaFoldDB" id="A0A9Q9BTJ3"/>